<evidence type="ECO:0000313" key="1">
    <source>
        <dbReference type="EMBL" id="GAA4188598.1"/>
    </source>
</evidence>
<comment type="caution">
    <text evidence="1">The sequence shown here is derived from an EMBL/GenBank/DDBJ whole genome shotgun (WGS) entry which is preliminary data.</text>
</comment>
<gene>
    <name evidence="1" type="ORF">GCM10022252_24140</name>
</gene>
<reference evidence="2" key="1">
    <citation type="journal article" date="2019" name="Int. J. Syst. Evol. Microbiol.">
        <title>The Global Catalogue of Microorganisms (GCM) 10K type strain sequencing project: providing services to taxonomists for standard genome sequencing and annotation.</title>
        <authorList>
            <consortium name="The Broad Institute Genomics Platform"/>
            <consortium name="The Broad Institute Genome Sequencing Center for Infectious Disease"/>
            <person name="Wu L."/>
            <person name="Ma J."/>
        </authorList>
    </citation>
    <scope>NUCLEOTIDE SEQUENCE [LARGE SCALE GENOMIC DNA]</scope>
    <source>
        <strain evidence="2">JCM 17388</strain>
    </source>
</reference>
<sequence length="99" mass="10608">MVSSSPRGLSVARIAGLPDYDAATVRRWIGRLRRGRGSTASPLRDAPVRVPVNNAGIALLGMIEDFIRRQRINATAPYLIVQVRLPRLAAPGAGPVTPV</sequence>
<organism evidence="1 2">
    <name type="scientific">Streptosporangium oxazolinicum</name>
    <dbReference type="NCBI Taxonomy" id="909287"/>
    <lineage>
        <taxon>Bacteria</taxon>
        <taxon>Bacillati</taxon>
        <taxon>Actinomycetota</taxon>
        <taxon>Actinomycetes</taxon>
        <taxon>Streptosporangiales</taxon>
        <taxon>Streptosporangiaceae</taxon>
        <taxon>Streptosporangium</taxon>
    </lineage>
</organism>
<accession>A0ABP8AR88</accession>
<name>A0ABP8AR88_9ACTN</name>
<evidence type="ECO:0000313" key="2">
    <source>
        <dbReference type="Proteomes" id="UP001501251"/>
    </source>
</evidence>
<dbReference type="Proteomes" id="UP001501251">
    <property type="component" value="Unassembled WGS sequence"/>
</dbReference>
<dbReference type="EMBL" id="BAABAQ010000003">
    <property type="protein sequence ID" value="GAA4188598.1"/>
    <property type="molecule type" value="Genomic_DNA"/>
</dbReference>
<proteinExistence type="predicted"/>
<evidence type="ECO:0008006" key="3">
    <source>
        <dbReference type="Google" id="ProtNLM"/>
    </source>
</evidence>
<keyword evidence="2" id="KW-1185">Reference proteome</keyword>
<protein>
    <recommendedName>
        <fullName evidence="3">Transposase</fullName>
    </recommendedName>
</protein>